<evidence type="ECO:0000256" key="1">
    <source>
        <dbReference type="ARBA" id="ARBA00012528"/>
    </source>
</evidence>
<dbReference type="Gene3D" id="3.30.70.270">
    <property type="match status" value="1"/>
</dbReference>
<dbReference type="SMART" id="SM00091">
    <property type="entry name" value="PAS"/>
    <property type="match status" value="1"/>
</dbReference>
<dbReference type="CDD" id="cd01949">
    <property type="entry name" value="GGDEF"/>
    <property type="match status" value="1"/>
</dbReference>
<dbReference type="OrthoDB" id="9812260at2"/>
<dbReference type="Pfam" id="PF00990">
    <property type="entry name" value="GGDEF"/>
    <property type="match status" value="1"/>
</dbReference>
<feature type="domain" description="PAC" evidence="4">
    <location>
        <begin position="91"/>
        <end position="142"/>
    </location>
</feature>
<dbReference type="EC" id="2.7.7.65" evidence="1"/>
<evidence type="ECO:0000256" key="2">
    <source>
        <dbReference type="ARBA" id="ARBA00034247"/>
    </source>
</evidence>
<dbReference type="PROSITE" id="PS50112">
    <property type="entry name" value="PAS"/>
    <property type="match status" value="1"/>
</dbReference>
<sequence>MAAEGNVEQVLLSALAETERRFRLVSDESPVMIWICGSSGERHFVNRAWRNYLGVPDKEPDEIDWMSFVHPDDRIAYKEMMDDLLAEPRRGEVEFRVMRPCGEWGWIQERIIPRQDSNRSYGLMAAAADVTLVKQSEELLSQAKQRMETEVRRRTRHLQKMTLTDALTGIANRRHLFDQLASEIGGQRQEPSDVSLLYIDIDRFKDINDRLGHPIGDEVLIAVARALQRQIGKGGFVGRVGGEEFVVILPGASPQMAKDLAESVRTAVSRLCIASVGHPVTVSIGIASRWPEEPAEDLVRRADEALLRAKQNGRNCCVPFAGEPALA</sequence>
<dbReference type="SUPFAM" id="SSF55785">
    <property type="entry name" value="PYP-like sensor domain (PAS domain)"/>
    <property type="match status" value="1"/>
</dbReference>
<dbReference type="AlphaFoldDB" id="A0A1T4LSE7"/>
<protein>
    <recommendedName>
        <fullName evidence="1">diguanylate cyclase</fullName>
        <ecNumber evidence="1">2.7.7.65</ecNumber>
    </recommendedName>
</protein>
<dbReference type="InterPro" id="IPR050469">
    <property type="entry name" value="Diguanylate_Cyclase"/>
</dbReference>
<proteinExistence type="predicted"/>
<evidence type="ECO:0000259" key="3">
    <source>
        <dbReference type="PROSITE" id="PS50112"/>
    </source>
</evidence>
<dbReference type="NCBIfam" id="TIGR00229">
    <property type="entry name" value="sensory_box"/>
    <property type="match status" value="1"/>
</dbReference>
<dbReference type="PANTHER" id="PTHR45138:SF9">
    <property type="entry name" value="DIGUANYLATE CYCLASE DGCM-RELATED"/>
    <property type="match status" value="1"/>
</dbReference>
<dbReference type="Proteomes" id="UP000190135">
    <property type="component" value="Unassembled WGS sequence"/>
</dbReference>
<keyword evidence="7" id="KW-1185">Reference proteome</keyword>
<dbReference type="InterPro" id="IPR035965">
    <property type="entry name" value="PAS-like_dom_sf"/>
</dbReference>
<gene>
    <name evidence="6" type="ORF">SAMN05428963_101349</name>
</gene>
<evidence type="ECO:0000313" key="7">
    <source>
        <dbReference type="Proteomes" id="UP000190135"/>
    </source>
</evidence>
<feature type="domain" description="PAS" evidence="3">
    <location>
        <begin position="18"/>
        <end position="88"/>
    </location>
</feature>
<dbReference type="InterPro" id="IPR000160">
    <property type="entry name" value="GGDEF_dom"/>
</dbReference>
<dbReference type="GO" id="GO:0052621">
    <property type="term" value="F:diguanylate cyclase activity"/>
    <property type="evidence" value="ECO:0007669"/>
    <property type="project" value="UniProtKB-EC"/>
</dbReference>
<dbReference type="FunFam" id="3.30.70.270:FF:000001">
    <property type="entry name" value="Diguanylate cyclase domain protein"/>
    <property type="match status" value="1"/>
</dbReference>
<dbReference type="EMBL" id="FUXL01000001">
    <property type="protein sequence ID" value="SJZ57561.1"/>
    <property type="molecule type" value="Genomic_DNA"/>
</dbReference>
<dbReference type="GO" id="GO:1902201">
    <property type="term" value="P:negative regulation of bacterial-type flagellum-dependent cell motility"/>
    <property type="evidence" value="ECO:0007669"/>
    <property type="project" value="TreeGrafter"/>
</dbReference>
<dbReference type="InterPro" id="IPR013655">
    <property type="entry name" value="PAS_fold_3"/>
</dbReference>
<comment type="catalytic activity">
    <reaction evidence="2">
        <text>2 GTP = 3',3'-c-di-GMP + 2 diphosphate</text>
        <dbReference type="Rhea" id="RHEA:24898"/>
        <dbReference type="ChEBI" id="CHEBI:33019"/>
        <dbReference type="ChEBI" id="CHEBI:37565"/>
        <dbReference type="ChEBI" id="CHEBI:58805"/>
        <dbReference type="EC" id="2.7.7.65"/>
    </reaction>
</comment>
<evidence type="ECO:0000259" key="4">
    <source>
        <dbReference type="PROSITE" id="PS50113"/>
    </source>
</evidence>
<accession>A0A1T4LSE7</accession>
<feature type="domain" description="GGDEF" evidence="5">
    <location>
        <begin position="192"/>
        <end position="322"/>
    </location>
</feature>
<dbReference type="PANTHER" id="PTHR45138">
    <property type="entry name" value="REGULATORY COMPONENTS OF SENSORY TRANSDUCTION SYSTEM"/>
    <property type="match status" value="1"/>
</dbReference>
<dbReference type="InterPro" id="IPR043128">
    <property type="entry name" value="Rev_trsase/Diguanyl_cyclase"/>
</dbReference>
<dbReference type="PROSITE" id="PS50887">
    <property type="entry name" value="GGDEF"/>
    <property type="match status" value="1"/>
</dbReference>
<dbReference type="PROSITE" id="PS50113">
    <property type="entry name" value="PAC"/>
    <property type="match status" value="1"/>
</dbReference>
<dbReference type="SMART" id="SM00267">
    <property type="entry name" value="GGDEF"/>
    <property type="match status" value="1"/>
</dbReference>
<dbReference type="Pfam" id="PF08447">
    <property type="entry name" value="PAS_3"/>
    <property type="match status" value="1"/>
</dbReference>
<organism evidence="6 7">
    <name type="scientific">Consotaella salsifontis</name>
    <dbReference type="NCBI Taxonomy" id="1365950"/>
    <lineage>
        <taxon>Bacteria</taxon>
        <taxon>Pseudomonadati</taxon>
        <taxon>Pseudomonadota</taxon>
        <taxon>Alphaproteobacteria</taxon>
        <taxon>Hyphomicrobiales</taxon>
        <taxon>Aurantimonadaceae</taxon>
        <taxon>Consotaella</taxon>
    </lineage>
</organism>
<evidence type="ECO:0000313" key="6">
    <source>
        <dbReference type="EMBL" id="SJZ57561.1"/>
    </source>
</evidence>
<dbReference type="Gene3D" id="3.30.450.20">
    <property type="entry name" value="PAS domain"/>
    <property type="match status" value="1"/>
</dbReference>
<name>A0A1T4LSE7_9HYPH</name>
<dbReference type="SUPFAM" id="SSF55073">
    <property type="entry name" value="Nucleotide cyclase"/>
    <property type="match status" value="1"/>
</dbReference>
<dbReference type="CDD" id="cd00130">
    <property type="entry name" value="PAS"/>
    <property type="match status" value="1"/>
</dbReference>
<dbReference type="NCBIfam" id="TIGR00254">
    <property type="entry name" value="GGDEF"/>
    <property type="match status" value="1"/>
</dbReference>
<reference evidence="6 7" key="1">
    <citation type="submission" date="2017-02" db="EMBL/GenBank/DDBJ databases">
        <authorList>
            <person name="Peterson S.W."/>
        </authorList>
    </citation>
    <scope>NUCLEOTIDE SEQUENCE [LARGE SCALE GENOMIC DNA]</scope>
    <source>
        <strain evidence="6 7">USBA 369</strain>
    </source>
</reference>
<dbReference type="GO" id="GO:0005886">
    <property type="term" value="C:plasma membrane"/>
    <property type="evidence" value="ECO:0007669"/>
    <property type="project" value="TreeGrafter"/>
</dbReference>
<dbReference type="InterPro" id="IPR000014">
    <property type="entry name" value="PAS"/>
</dbReference>
<dbReference type="InterPro" id="IPR029787">
    <property type="entry name" value="Nucleotide_cyclase"/>
</dbReference>
<evidence type="ECO:0000259" key="5">
    <source>
        <dbReference type="PROSITE" id="PS50887"/>
    </source>
</evidence>
<dbReference type="GO" id="GO:0043709">
    <property type="term" value="P:cell adhesion involved in single-species biofilm formation"/>
    <property type="evidence" value="ECO:0007669"/>
    <property type="project" value="TreeGrafter"/>
</dbReference>
<dbReference type="STRING" id="1365950.SAMN05428963_101349"/>
<dbReference type="InterPro" id="IPR000700">
    <property type="entry name" value="PAS-assoc_C"/>
</dbReference>
<dbReference type="RefSeq" id="WP_078706638.1">
    <property type="nucleotide sequence ID" value="NZ_FUXL01000001.1"/>
</dbReference>